<dbReference type="GeneID" id="8231967"/>
<dbReference type="GO" id="GO:0005739">
    <property type="term" value="C:mitochondrion"/>
    <property type="evidence" value="ECO:0007669"/>
    <property type="project" value="TreeGrafter"/>
</dbReference>
<gene>
    <name evidence="2" type="primary">8231967</name>
    <name evidence="1" type="ORF">Phum_PHUM351130</name>
</gene>
<dbReference type="OrthoDB" id="767661at2759"/>
<evidence type="ECO:0000313" key="1">
    <source>
        <dbReference type="EMBL" id="EEB15142.1"/>
    </source>
</evidence>
<dbReference type="EnsemblMetazoa" id="PHUM351130-RA">
    <property type="protein sequence ID" value="PHUM351130-PA"/>
    <property type="gene ID" value="PHUM351130"/>
</dbReference>
<evidence type="ECO:0008006" key="4">
    <source>
        <dbReference type="Google" id="ProtNLM"/>
    </source>
</evidence>
<dbReference type="EMBL" id="DS235354">
    <property type="protein sequence ID" value="EEB15142.1"/>
    <property type="molecule type" value="Genomic_DNA"/>
</dbReference>
<dbReference type="EMBL" id="AAZO01004082">
    <property type="status" value="NOT_ANNOTATED_CDS"/>
    <property type="molecule type" value="Genomic_DNA"/>
</dbReference>
<dbReference type="STRING" id="121224.E0VP36"/>
<dbReference type="HOGENOM" id="CLU_492010_0_0_1"/>
<dbReference type="eggNOG" id="KOG4318">
    <property type="taxonomic scope" value="Eukaryota"/>
</dbReference>
<dbReference type="InterPro" id="IPR033490">
    <property type="entry name" value="LRP130"/>
</dbReference>
<sequence>MDECEKKDITFLNTEILELIYTLAIHNHHKFIDTLLSKLKLSYSYKNTARPFIIRLLQRNKDSIAVKIFQATLESNSAEGGRNQGRYMVEHFAAHRSIKDLVNFCINMEKKGLISIAISYAINEVLNMEDSSKALNLFTEMKNKNLPLRSHYFWPLLIKASKQGNENIYEVLAEMKNMNVRPSATKPISLKFEYLVKALVTNLLNEKNVDFFVNVIHHLINNYKNFNDLPNTSEVDDVNNLDYIQEDFLTCVFRNTLEKIDETLLESILDKMLEKNIYISSNISEMILKNFSSDKIKELVSKLPTSDLKFPERVSQLNKLIQDKRISDVVEICYTLSTQDKSDYRQFLMNLSKTGDVEAVNDCFEVGKTLNIVRENRYYPLVSALYEEAVDLFCKKALKTNQLWGFKTFIGKLIEIQNSVLLQKVLDTAAKIKGITFTSTIVIYQFAKLGKVNELRKLMADRLYEDGDSNGLKNLIEGCSKLSYLDLQFLYENLFEIYIKEKNFDEIQKLWLCLEEKNIFLNQKIVEKIEEFCKSINKPFPPFILTQVIKINQV</sequence>
<dbReference type="VEuPathDB" id="VectorBase:PHUM351130"/>
<evidence type="ECO:0000313" key="3">
    <source>
        <dbReference type="Proteomes" id="UP000009046"/>
    </source>
</evidence>
<dbReference type="Proteomes" id="UP000009046">
    <property type="component" value="Unassembled WGS sequence"/>
</dbReference>
<reference evidence="1" key="1">
    <citation type="submission" date="2007-04" db="EMBL/GenBank/DDBJ databases">
        <title>Annotation of Pediculus humanus corporis strain USDA.</title>
        <authorList>
            <person name="Kirkness E."/>
            <person name="Hannick L."/>
            <person name="Hass B."/>
            <person name="Bruggner R."/>
            <person name="Lawson D."/>
            <person name="Bidwell S."/>
            <person name="Joardar V."/>
            <person name="Caler E."/>
            <person name="Walenz B."/>
            <person name="Inman J."/>
            <person name="Schobel S."/>
            <person name="Galinsky K."/>
            <person name="Amedeo P."/>
            <person name="Strausberg R."/>
        </authorList>
    </citation>
    <scope>NUCLEOTIDE SEQUENCE</scope>
    <source>
        <strain evidence="1">USDA</strain>
    </source>
</reference>
<dbReference type="RefSeq" id="XP_002427880.1">
    <property type="nucleotide sequence ID" value="XM_002427835.1"/>
</dbReference>
<dbReference type="GO" id="GO:0003730">
    <property type="term" value="F:mRNA 3'-UTR binding"/>
    <property type="evidence" value="ECO:0007669"/>
    <property type="project" value="TreeGrafter"/>
</dbReference>
<proteinExistence type="predicted"/>
<accession>E0VP36</accession>
<dbReference type="CTD" id="8231967"/>
<keyword evidence="3" id="KW-1185">Reference proteome</keyword>
<protein>
    <recommendedName>
        <fullName evidence="4">Leucine-rich PPR motif-containing protein, mitochondrial</fullName>
    </recommendedName>
</protein>
<dbReference type="PANTHER" id="PTHR46669">
    <property type="entry name" value="LEUCINE-RICH PPR MOTIF-CONTAINING PROTEIN, MITOCHONDRIAL"/>
    <property type="match status" value="1"/>
</dbReference>
<dbReference type="GO" id="GO:0005634">
    <property type="term" value="C:nucleus"/>
    <property type="evidence" value="ECO:0007669"/>
    <property type="project" value="TreeGrafter"/>
</dbReference>
<dbReference type="AlphaFoldDB" id="E0VP36"/>
<reference evidence="2" key="3">
    <citation type="submission" date="2020-05" db="UniProtKB">
        <authorList>
            <consortium name="EnsemblMetazoa"/>
        </authorList>
    </citation>
    <scope>IDENTIFICATION</scope>
    <source>
        <strain evidence="2">USDA</strain>
    </source>
</reference>
<reference evidence="1" key="2">
    <citation type="submission" date="2007-04" db="EMBL/GenBank/DDBJ databases">
        <title>The genome of the human body louse.</title>
        <authorList>
            <consortium name="The Human Body Louse Genome Consortium"/>
            <person name="Kirkness E."/>
            <person name="Walenz B."/>
            <person name="Hass B."/>
            <person name="Bruggner R."/>
            <person name="Strausberg R."/>
        </authorList>
    </citation>
    <scope>NUCLEOTIDE SEQUENCE</scope>
    <source>
        <strain evidence="1">USDA</strain>
    </source>
</reference>
<dbReference type="OMA" id="CERYKND"/>
<dbReference type="KEGG" id="phu:Phum_PHUM351130"/>
<evidence type="ECO:0000313" key="2">
    <source>
        <dbReference type="EnsemblMetazoa" id="PHUM351130-PA"/>
    </source>
</evidence>
<dbReference type="GO" id="GO:0070129">
    <property type="term" value="P:regulation of mitochondrial translation"/>
    <property type="evidence" value="ECO:0007669"/>
    <property type="project" value="TreeGrafter"/>
</dbReference>
<organism>
    <name type="scientific">Pediculus humanus subsp. corporis</name>
    <name type="common">Body louse</name>
    <dbReference type="NCBI Taxonomy" id="121224"/>
    <lineage>
        <taxon>Eukaryota</taxon>
        <taxon>Metazoa</taxon>
        <taxon>Ecdysozoa</taxon>
        <taxon>Arthropoda</taxon>
        <taxon>Hexapoda</taxon>
        <taxon>Insecta</taxon>
        <taxon>Pterygota</taxon>
        <taxon>Neoptera</taxon>
        <taxon>Paraneoptera</taxon>
        <taxon>Psocodea</taxon>
        <taxon>Troctomorpha</taxon>
        <taxon>Phthiraptera</taxon>
        <taxon>Anoplura</taxon>
        <taxon>Pediculidae</taxon>
        <taxon>Pediculus</taxon>
    </lineage>
</organism>
<name>E0VP36_PEDHC</name>
<dbReference type="InParanoid" id="E0VP36"/>
<dbReference type="PANTHER" id="PTHR46669:SF1">
    <property type="entry name" value="LEUCINE-RICH PPR MOTIF-CONTAINING PROTEIN, MITOCHONDRIAL"/>
    <property type="match status" value="1"/>
</dbReference>